<keyword evidence="2" id="KW-1185">Reference proteome</keyword>
<proteinExistence type="predicted"/>
<reference evidence="1 2" key="1">
    <citation type="journal article" date="2018" name="Int. J. Syst. Evol. Microbiol.">
        <title>Zhouia spongiae sp. nov., isolated from a marine sponge.</title>
        <authorList>
            <person name="Zhuang L."/>
            <person name="Lin B."/>
            <person name="Qin F."/>
            <person name="Luo L."/>
        </authorList>
    </citation>
    <scope>NUCLEOTIDE SEQUENCE [LARGE SCALE GENOMIC DNA]</scope>
    <source>
        <strain evidence="1 2">HN-Y44</strain>
    </source>
</reference>
<dbReference type="Proteomes" id="UP000829476">
    <property type="component" value="Chromosome"/>
</dbReference>
<evidence type="ECO:0000313" key="2">
    <source>
        <dbReference type="Proteomes" id="UP000829476"/>
    </source>
</evidence>
<protein>
    <submittedName>
        <fullName evidence="1">DUF2007 domain-containing protein</fullName>
    </submittedName>
</protein>
<dbReference type="RefSeq" id="WP_242936414.1">
    <property type="nucleotide sequence ID" value="NZ_CP094326.1"/>
</dbReference>
<gene>
    <name evidence="1" type="ORF">MQE36_13025</name>
</gene>
<sequence length="80" mass="9122">MESHYKRIYTGPSVIADQIAARLKDLDIIPLLKDESESGRLAGFAPQVYGYIQVFVHEDELERSLIVLDEMGDILKEDEK</sequence>
<name>A0ABY3YK80_9FLAO</name>
<evidence type="ECO:0000313" key="1">
    <source>
        <dbReference type="EMBL" id="UNY98004.1"/>
    </source>
</evidence>
<accession>A0ABY3YK80</accession>
<dbReference type="EMBL" id="CP094326">
    <property type="protein sequence ID" value="UNY98004.1"/>
    <property type="molecule type" value="Genomic_DNA"/>
</dbReference>
<organism evidence="1 2">
    <name type="scientific">Zhouia spongiae</name>
    <dbReference type="NCBI Taxonomy" id="2202721"/>
    <lineage>
        <taxon>Bacteria</taxon>
        <taxon>Pseudomonadati</taxon>
        <taxon>Bacteroidota</taxon>
        <taxon>Flavobacteriia</taxon>
        <taxon>Flavobacteriales</taxon>
        <taxon>Flavobacteriaceae</taxon>
        <taxon>Zhouia</taxon>
    </lineage>
</organism>